<evidence type="ECO:0000256" key="4">
    <source>
        <dbReference type="SAM" id="MobiDB-lite"/>
    </source>
</evidence>
<reference evidence="6 7" key="1">
    <citation type="submission" date="2018-10" db="EMBL/GenBank/DDBJ databases">
        <title>Isolation of pseudouridimycin from Streptomyces albus DSM 40763.</title>
        <authorList>
            <person name="Rosenqvist P."/>
            <person name="Metsae-Ketelae M."/>
            <person name="Virta P."/>
        </authorList>
    </citation>
    <scope>NUCLEOTIDE SEQUENCE [LARGE SCALE GENOMIC DNA]</scope>
    <source>
        <strain evidence="6 7">DSM 40763</strain>
    </source>
</reference>
<dbReference type="RefSeq" id="WP_016471066.1">
    <property type="nucleotide sequence ID" value="NZ_BBQG01000049.1"/>
</dbReference>
<dbReference type="InterPro" id="IPR022790">
    <property type="entry name" value="GH26_dom"/>
</dbReference>
<dbReference type="GO" id="GO:0004553">
    <property type="term" value="F:hydrolase activity, hydrolyzing O-glycosyl compounds"/>
    <property type="evidence" value="ECO:0007669"/>
    <property type="project" value="InterPro"/>
</dbReference>
<dbReference type="InterPro" id="IPR017853">
    <property type="entry name" value="GH"/>
</dbReference>
<protein>
    <recommendedName>
        <fullName evidence="5">GH26 domain-containing protein</fullName>
    </recommendedName>
</protein>
<evidence type="ECO:0000256" key="3">
    <source>
        <dbReference type="PROSITE-ProRule" id="PRU01100"/>
    </source>
</evidence>
<evidence type="ECO:0000259" key="5">
    <source>
        <dbReference type="PROSITE" id="PS51764"/>
    </source>
</evidence>
<accession>A0A8H1LK77</accession>
<feature type="region of interest" description="Disordered" evidence="4">
    <location>
        <begin position="363"/>
        <end position="414"/>
    </location>
</feature>
<dbReference type="AlphaFoldDB" id="A0A8H1LK77"/>
<evidence type="ECO:0000256" key="2">
    <source>
        <dbReference type="ARBA" id="ARBA00023295"/>
    </source>
</evidence>
<comment type="caution">
    <text evidence="6">The sequence shown here is derived from an EMBL/GenBank/DDBJ whole genome shotgun (WGS) entry which is preliminary data.</text>
</comment>
<dbReference type="GeneID" id="75180113"/>
<name>A0A8H1LK77_9ACTN</name>
<dbReference type="Pfam" id="PF02156">
    <property type="entry name" value="Glyco_hydro_26"/>
    <property type="match status" value="1"/>
</dbReference>
<feature type="active site" description="Proton donor" evidence="3">
    <location>
        <position position="201"/>
    </location>
</feature>
<evidence type="ECO:0000313" key="7">
    <source>
        <dbReference type="Proteomes" id="UP000298111"/>
    </source>
</evidence>
<dbReference type="Gene3D" id="3.20.20.80">
    <property type="entry name" value="Glycosidases"/>
    <property type="match status" value="1"/>
</dbReference>
<evidence type="ECO:0000256" key="1">
    <source>
        <dbReference type="ARBA" id="ARBA00022801"/>
    </source>
</evidence>
<organism evidence="6 7">
    <name type="scientific">Streptomyces albus</name>
    <dbReference type="NCBI Taxonomy" id="1888"/>
    <lineage>
        <taxon>Bacteria</taxon>
        <taxon>Bacillati</taxon>
        <taxon>Actinomycetota</taxon>
        <taxon>Actinomycetes</taxon>
        <taxon>Kitasatosporales</taxon>
        <taxon>Streptomycetaceae</taxon>
        <taxon>Streptomyces</taxon>
    </lineage>
</organism>
<dbReference type="PROSITE" id="PS51764">
    <property type="entry name" value="GH26"/>
    <property type="match status" value="1"/>
</dbReference>
<feature type="compositionally biased region" description="Pro residues" evidence="4">
    <location>
        <begin position="366"/>
        <end position="376"/>
    </location>
</feature>
<feature type="region of interest" description="Disordered" evidence="4">
    <location>
        <begin position="42"/>
        <end position="82"/>
    </location>
</feature>
<comment type="similarity">
    <text evidence="3">Belongs to the glycosyl hydrolase 26 family.</text>
</comment>
<dbReference type="Proteomes" id="UP000298111">
    <property type="component" value="Unassembled WGS sequence"/>
</dbReference>
<dbReference type="EMBL" id="RCIY01000040">
    <property type="protein sequence ID" value="TGG85958.1"/>
    <property type="molecule type" value="Genomic_DNA"/>
</dbReference>
<sequence length="439" mass="48452">MRTRDIKASIRTHARARIRAVLSAVVAAGALVSCTVLPGGGRDPAGDLSPRPSAGDSAPGRPSATAADSPAARSGPAGRAVGAFLGSGPEGVRLLRGMEEWLGGTDLRVGHTYLPGERWSDIEGPPGFLEPWARWRREEPGHLFVLNVPLQARNEAGLSDEEVRDLLVDGAAGRFDGHFRTLAERLVEHGLADTVLVPGWEMNGATYAHRCRPDPEAWKEYWRRVVTTMRAVPGQRFRFDFTPSRGPDAIPWTLCYPGDDVVDIIGMDAYDQPKGMPFEEQVREPFGLQAHIDFARRHGKPVSYPEWGLFRNGDNPEYVRGMLAWMERYKPVYETISDYCPHGVWRCRDNPEASAAYREALFSRPATPPSTPPSTPPARSEPASQRPRRSGPPRPPKPPRPASPPVPAQQPAAPRPWWERCWGIGPYCLRPDRLRGPAG</sequence>
<gene>
    <name evidence="6" type="ORF">D8771_05905</name>
</gene>
<dbReference type="SUPFAM" id="SSF51445">
    <property type="entry name" value="(Trans)glycosidases"/>
    <property type="match status" value="1"/>
</dbReference>
<keyword evidence="1 3" id="KW-0378">Hydrolase</keyword>
<feature type="domain" description="GH26" evidence="5">
    <location>
        <begin position="43"/>
        <end position="370"/>
    </location>
</feature>
<keyword evidence="2 3" id="KW-0326">Glycosidase</keyword>
<proteinExistence type="inferred from homology"/>
<feature type="active site" description="Nucleophile" evidence="3">
    <location>
        <position position="306"/>
    </location>
</feature>
<evidence type="ECO:0000313" key="6">
    <source>
        <dbReference type="EMBL" id="TGG85958.1"/>
    </source>
</evidence>
<dbReference type="PROSITE" id="PS51257">
    <property type="entry name" value="PROKAR_LIPOPROTEIN"/>
    <property type="match status" value="1"/>
</dbReference>
<feature type="compositionally biased region" description="Pro residues" evidence="4">
    <location>
        <begin position="392"/>
        <end position="408"/>
    </location>
</feature>